<feature type="compositionally biased region" description="Gly residues" evidence="1">
    <location>
        <begin position="216"/>
        <end position="230"/>
    </location>
</feature>
<gene>
    <name evidence="2" type="ORF">AVDCRST_MAG03-1923</name>
</gene>
<evidence type="ECO:0000313" key="2">
    <source>
        <dbReference type="EMBL" id="CAA9411850.1"/>
    </source>
</evidence>
<evidence type="ECO:0000256" key="1">
    <source>
        <dbReference type="SAM" id="MobiDB-lite"/>
    </source>
</evidence>
<dbReference type="AlphaFoldDB" id="A0A6N3IXG2"/>
<feature type="non-terminal residue" evidence="2">
    <location>
        <position position="303"/>
    </location>
</feature>
<accession>A0A6N3IXG2</accession>
<name>A0A6N3IXG2_9ACTN</name>
<feature type="region of interest" description="Disordered" evidence="1">
    <location>
        <begin position="100"/>
        <end position="121"/>
    </location>
</feature>
<feature type="compositionally biased region" description="Low complexity" evidence="1">
    <location>
        <begin position="151"/>
        <end position="163"/>
    </location>
</feature>
<feature type="compositionally biased region" description="Low complexity" evidence="1">
    <location>
        <begin position="104"/>
        <end position="116"/>
    </location>
</feature>
<feature type="region of interest" description="Disordered" evidence="1">
    <location>
        <begin position="134"/>
        <end position="303"/>
    </location>
</feature>
<protein>
    <submittedName>
        <fullName evidence="2">Transcriptional regulator, LysR family</fullName>
    </submittedName>
</protein>
<dbReference type="EMBL" id="CADCUT010000119">
    <property type="protein sequence ID" value="CAA9411850.1"/>
    <property type="molecule type" value="Genomic_DNA"/>
</dbReference>
<reference evidence="2" key="1">
    <citation type="submission" date="2020-02" db="EMBL/GenBank/DDBJ databases">
        <authorList>
            <person name="Meier V. D."/>
        </authorList>
    </citation>
    <scope>NUCLEOTIDE SEQUENCE</scope>
    <source>
        <strain evidence="2">AVDCRST_MAG03</strain>
    </source>
</reference>
<proteinExistence type="predicted"/>
<feature type="compositionally biased region" description="Gly residues" evidence="1">
    <location>
        <begin position="175"/>
        <end position="187"/>
    </location>
</feature>
<feature type="region of interest" description="Disordered" evidence="1">
    <location>
        <begin position="26"/>
        <end position="65"/>
    </location>
</feature>
<feature type="non-terminal residue" evidence="2">
    <location>
        <position position="1"/>
    </location>
</feature>
<organism evidence="2">
    <name type="scientific">uncultured Rubrobacteraceae bacterium</name>
    <dbReference type="NCBI Taxonomy" id="349277"/>
    <lineage>
        <taxon>Bacteria</taxon>
        <taxon>Bacillati</taxon>
        <taxon>Actinomycetota</taxon>
        <taxon>Rubrobacteria</taxon>
        <taxon>Rubrobacterales</taxon>
        <taxon>Rubrobacteraceae</taxon>
        <taxon>environmental samples</taxon>
    </lineage>
</organism>
<sequence length="303" mass="30380">GIEAFAVLRGRCRAVALPRGCRAVAHRPAGTEPSDTRSGGRLGREAVRPVRTPGPADHGGVCVSGRGALDARAGREGEARRGEGPSRGGRAALLRVRGLGGPRGAAPPGQGIPGRSSGRGAGVAGALYPRAGAGARRGAHRRGPAQEPADVRFPGGVAGGPRVAARRFARRSPPGLGGAHPAGGPGRRGFRVSAPPAVAGHTRSGDRPLPASGLQPTGGSGICGGGGRLGDGAVPRGHGGRRPRRLADRQYPGEPEQSRGGLPPGVRAGSELGSGGGVEAKRKLTRGTGVRRGNQTYRRLVGI</sequence>